<dbReference type="PROSITE" id="PS00698">
    <property type="entry name" value="GH9_3"/>
    <property type="match status" value="1"/>
</dbReference>
<evidence type="ECO:0000256" key="1">
    <source>
        <dbReference type="ARBA" id="ARBA00000966"/>
    </source>
</evidence>
<dbReference type="EMBL" id="BLLF01000019">
    <property type="protein sequence ID" value="GFH06034.1"/>
    <property type="molecule type" value="Genomic_DNA"/>
</dbReference>
<feature type="active site" evidence="8">
    <location>
        <position position="430"/>
    </location>
</feature>
<dbReference type="Gene3D" id="1.50.10.10">
    <property type="match status" value="1"/>
</dbReference>
<proteinExistence type="inferred from homology"/>
<reference evidence="11 12" key="1">
    <citation type="submission" date="2020-02" db="EMBL/GenBank/DDBJ databases">
        <title>Draft genome sequence of Haematococcus lacustris strain NIES-144.</title>
        <authorList>
            <person name="Morimoto D."/>
            <person name="Nakagawa S."/>
            <person name="Yoshida T."/>
            <person name="Sawayama S."/>
        </authorList>
    </citation>
    <scope>NUCLEOTIDE SEQUENCE [LARGE SCALE GENOMIC DNA]</scope>
    <source>
        <strain evidence="11 12">NIES-144</strain>
    </source>
</reference>
<comment type="catalytic activity">
    <reaction evidence="1 9">
        <text>Endohydrolysis of (1-&gt;4)-beta-D-glucosidic linkages in cellulose, lichenin and cereal beta-D-glucans.</text>
        <dbReference type="EC" id="3.2.1.4"/>
    </reaction>
</comment>
<evidence type="ECO:0000256" key="4">
    <source>
        <dbReference type="ARBA" id="ARBA00023001"/>
    </source>
</evidence>
<dbReference type="InterPro" id="IPR033126">
    <property type="entry name" value="Glyco_hydro_9_Asp/Glu_AS"/>
</dbReference>
<protein>
    <recommendedName>
        <fullName evidence="9">Endoglucanase</fullName>
        <ecNumber evidence="9">3.2.1.4</ecNumber>
    </recommendedName>
</protein>
<accession>A0A699YGF8</accession>
<keyword evidence="12" id="KW-1185">Reference proteome</keyword>
<feature type="domain" description="Glycoside hydrolase family 9" evidence="10">
    <location>
        <begin position="37"/>
        <end position="452"/>
    </location>
</feature>
<evidence type="ECO:0000256" key="6">
    <source>
        <dbReference type="ARBA" id="ARBA00023295"/>
    </source>
</evidence>
<dbReference type="PANTHER" id="PTHR22298">
    <property type="entry name" value="ENDO-1,4-BETA-GLUCANASE"/>
    <property type="match status" value="1"/>
</dbReference>
<sequence length="474" mass="50496">MQSSPSHSWSSLLALSYRFYEAQQSGPIPSWNRAAKANDHLKLHLPLGMALTTLAWGALEFEVAYRAAGQWDVAAATLDRAARYLVKCHVTSSNDPASNRFVAQVGDMDTDHKMWWGRPEQQPEGGPPGSAGYRPVYVISSSSPGADITGQAAAAMAAISLVLAKPGAWRNPGLAADLQSRARQLLAFARAVPGSWRPPVGGNAYPSSNHVDEVALASLWVCKVDLAAAAAPGLPASCTSALTSWQASAAVNSYARNWDWDQAHGAAAAMLFSMRSSFICSSCSSAVQQAQAYLQQLLGQWQDTSRRCPAADFTVCYTPGGLAWLTQWGSLRHTGNIALLAAVYARELGADVIASPATLAATRRTHRCWVRSQLGYMAGSNSAARSYVVGYQPSGVQASPQRPHHKSASCSPDYSGALVGGPGNDDGYVDVRTDFFRNEVTLDYNAGFTGALASLHDSSLRLAMAGCSWDQYCA</sequence>
<comment type="caution">
    <text evidence="11">The sequence shown here is derived from an EMBL/GenBank/DDBJ whole genome shotgun (WGS) entry which is preliminary data.</text>
</comment>
<keyword evidence="7 8" id="KW-0624">Polysaccharide degradation</keyword>
<dbReference type="GO" id="GO:0030245">
    <property type="term" value="P:cellulose catabolic process"/>
    <property type="evidence" value="ECO:0007669"/>
    <property type="project" value="UniProtKB-KW"/>
</dbReference>
<dbReference type="AlphaFoldDB" id="A0A699YGF8"/>
<dbReference type="EC" id="3.2.1.4" evidence="9"/>
<dbReference type="InterPro" id="IPR012341">
    <property type="entry name" value="6hp_glycosidase-like_sf"/>
</dbReference>
<evidence type="ECO:0000256" key="8">
    <source>
        <dbReference type="PROSITE-ProRule" id="PRU10060"/>
    </source>
</evidence>
<keyword evidence="4 9" id="KW-0136">Cellulose degradation</keyword>
<evidence type="ECO:0000313" key="12">
    <source>
        <dbReference type="Proteomes" id="UP000485058"/>
    </source>
</evidence>
<dbReference type="SUPFAM" id="SSF48208">
    <property type="entry name" value="Six-hairpin glycosidases"/>
    <property type="match status" value="1"/>
</dbReference>
<evidence type="ECO:0000256" key="7">
    <source>
        <dbReference type="ARBA" id="ARBA00023326"/>
    </source>
</evidence>
<keyword evidence="5 8" id="KW-0119">Carbohydrate metabolism</keyword>
<keyword evidence="6 8" id="KW-0326">Glycosidase</keyword>
<name>A0A699YGF8_HAELA</name>
<dbReference type="InterPro" id="IPR001701">
    <property type="entry name" value="Glyco_hydro_9"/>
</dbReference>
<dbReference type="InterPro" id="IPR008928">
    <property type="entry name" value="6-hairpin_glycosidase_sf"/>
</dbReference>
<comment type="similarity">
    <text evidence="2 8 9">Belongs to the glycosyl hydrolase 9 (cellulase E) family.</text>
</comment>
<organism evidence="11 12">
    <name type="scientific">Haematococcus lacustris</name>
    <name type="common">Green alga</name>
    <name type="synonym">Haematococcus pluvialis</name>
    <dbReference type="NCBI Taxonomy" id="44745"/>
    <lineage>
        <taxon>Eukaryota</taxon>
        <taxon>Viridiplantae</taxon>
        <taxon>Chlorophyta</taxon>
        <taxon>core chlorophytes</taxon>
        <taxon>Chlorophyceae</taxon>
        <taxon>CS clade</taxon>
        <taxon>Chlamydomonadales</taxon>
        <taxon>Haematococcaceae</taxon>
        <taxon>Haematococcus</taxon>
    </lineage>
</organism>
<gene>
    <name evidence="11" type="ORF">HaLaN_00595</name>
</gene>
<keyword evidence="3 8" id="KW-0378">Hydrolase</keyword>
<evidence type="ECO:0000313" key="11">
    <source>
        <dbReference type="EMBL" id="GFH06034.1"/>
    </source>
</evidence>
<dbReference type="Proteomes" id="UP000485058">
    <property type="component" value="Unassembled WGS sequence"/>
</dbReference>
<feature type="active site" evidence="8">
    <location>
        <position position="439"/>
    </location>
</feature>
<evidence type="ECO:0000256" key="9">
    <source>
        <dbReference type="RuleBase" id="RU361166"/>
    </source>
</evidence>
<dbReference type="Pfam" id="PF00759">
    <property type="entry name" value="Glyco_hydro_9"/>
    <property type="match status" value="1"/>
</dbReference>
<feature type="non-terminal residue" evidence="11">
    <location>
        <position position="474"/>
    </location>
</feature>
<dbReference type="GO" id="GO:0008810">
    <property type="term" value="F:cellulase activity"/>
    <property type="evidence" value="ECO:0007669"/>
    <property type="project" value="UniProtKB-EC"/>
</dbReference>
<evidence type="ECO:0000256" key="5">
    <source>
        <dbReference type="ARBA" id="ARBA00023277"/>
    </source>
</evidence>
<evidence type="ECO:0000256" key="2">
    <source>
        <dbReference type="ARBA" id="ARBA00007072"/>
    </source>
</evidence>
<evidence type="ECO:0000259" key="10">
    <source>
        <dbReference type="Pfam" id="PF00759"/>
    </source>
</evidence>
<evidence type="ECO:0000256" key="3">
    <source>
        <dbReference type="ARBA" id="ARBA00022801"/>
    </source>
</evidence>